<evidence type="ECO:0000256" key="3">
    <source>
        <dbReference type="ARBA" id="ARBA00023239"/>
    </source>
</evidence>
<reference evidence="8 9" key="1">
    <citation type="submission" date="2019-02" db="EMBL/GenBank/DDBJ databases">
        <title>Genome sequencing of the rare red list fungi Phellinidium pouzarii.</title>
        <authorList>
            <person name="Buettner E."/>
            <person name="Kellner H."/>
        </authorList>
    </citation>
    <scope>NUCLEOTIDE SEQUENCE [LARGE SCALE GENOMIC DNA]</scope>
    <source>
        <strain evidence="8 9">DSM 108285</strain>
    </source>
</reference>
<feature type="active site" evidence="5">
    <location>
        <position position="309"/>
    </location>
</feature>
<dbReference type="Gene3D" id="3.40.1350.10">
    <property type="match status" value="1"/>
</dbReference>
<dbReference type="OrthoDB" id="10249562at2759"/>
<dbReference type="Pfam" id="PF01974">
    <property type="entry name" value="tRNA_int_endo"/>
    <property type="match status" value="1"/>
</dbReference>
<evidence type="ECO:0000256" key="1">
    <source>
        <dbReference type="ARBA" id="ARBA00008078"/>
    </source>
</evidence>
<accession>A0A4S4L151</accession>
<dbReference type="AlphaFoldDB" id="A0A4S4L151"/>
<gene>
    <name evidence="8" type="ORF">EW145_g5268</name>
</gene>
<dbReference type="CDD" id="cd22363">
    <property type="entry name" value="tRNA-intron_lyase_C"/>
    <property type="match status" value="1"/>
</dbReference>
<keyword evidence="3 4" id="KW-0456">Lyase</keyword>
<evidence type="ECO:0000313" key="8">
    <source>
        <dbReference type="EMBL" id="THH04787.1"/>
    </source>
</evidence>
<dbReference type="GO" id="GO:0000214">
    <property type="term" value="C:tRNA-intron endonuclease complex"/>
    <property type="evidence" value="ECO:0007669"/>
    <property type="project" value="UniProtKB-UniRule"/>
</dbReference>
<dbReference type="EC" id="4.6.1.16" evidence="4"/>
<sequence length="410" mass="45949">MSSRGGRRGGNAKGGARRTENNRIHAYPLPLVLEPASDTLVGKCTANVLRLFGLSNGHISRPHLEGVLDPATHSVWIANSSDAMLLWRWGFFGKGNLSRSEPSWLTRQLNQRKAKAYGGMTAEEITAKRRAERRQFKVDRARAQAEAALEAEIAFASTGVVLKETSVVIPSAATWKPNKPGSSADALSALPGAATPMKEENEDGNGLEEELMDIEHLQLTLQEAFFLIWTMDCLSILEPTTYEYLSLPQIWRAFQVVHHPTLTLSSSLDAELTRIDNPFLINYVVFHHYRSLGWVIKGGIKFCVDYLLYKRGPVFSHAEFALVVCPVYEDPSDREMSPYDLQNVDPFSWSWLSTINRVNSQVQKTLVLIYVTIPAMSRLPPGTLLSPACLIHYSIREVIVRRFIPARMRD</sequence>
<evidence type="ECO:0000259" key="7">
    <source>
        <dbReference type="Pfam" id="PF01974"/>
    </source>
</evidence>
<dbReference type="InterPro" id="IPR006676">
    <property type="entry name" value="tRNA_splic"/>
</dbReference>
<dbReference type="InterPro" id="IPR016589">
    <property type="entry name" value="tRNA_splic_SEN2"/>
</dbReference>
<dbReference type="InterPro" id="IPR011856">
    <property type="entry name" value="tRNA_endonuc-like_dom_sf"/>
</dbReference>
<evidence type="ECO:0000256" key="2">
    <source>
        <dbReference type="ARBA" id="ARBA00022694"/>
    </source>
</evidence>
<dbReference type="EMBL" id="SGPK01000312">
    <property type="protein sequence ID" value="THH04787.1"/>
    <property type="molecule type" value="Genomic_DNA"/>
</dbReference>
<dbReference type="SUPFAM" id="SSF53032">
    <property type="entry name" value="tRNA-intron endonuclease catalytic domain-like"/>
    <property type="match status" value="1"/>
</dbReference>
<proteinExistence type="inferred from homology"/>
<evidence type="ECO:0000256" key="4">
    <source>
        <dbReference type="PIRNR" id="PIRNR011789"/>
    </source>
</evidence>
<dbReference type="PANTHER" id="PTHR21227">
    <property type="entry name" value="TRNA-SPLICING ENDONUCLEASE SUBUNIT SEN2"/>
    <property type="match status" value="1"/>
</dbReference>
<keyword evidence="2 4" id="KW-0819">tRNA processing</keyword>
<feature type="region of interest" description="Disordered" evidence="6">
    <location>
        <begin position="1"/>
        <end position="20"/>
    </location>
</feature>
<name>A0A4S4L151_9AGAM</name>
<dbReference type="GO" id="GO:0000379">
    <property type="term" value="P:tRNA-type intron splice site recognition and cleavage"/>
    <property type="evidence" value="ECO:0007669"/>
    <property type="project" value="TreeGrafter"/>
</dbReference>
<evidence type="ECO:0000313" key="9">
    <source>
        <dbReference type="Proteomes" id="UP000308199"/>
    </source>
</evidence>
<protein>
    <recommendedName>
        <fullName evidence="4">tRNA-splicing endonuclease subunit Sen2</fullName>
        <ecNumber evidence="4">4.6.1.16</ecNumber>
    </recommendedName>
</protein>
<evidence type="ECO:0000256" key="6">
    <source>
        <dbReference type="SAM" id="MobiDB-lite"/>
    </source>
</evidence>
<feature type="domain" description="tRNA intron endonuclease catalytic" evidence="7">
    <location>
        <begin position="279"/>
        <end position="371"/>
    </location>
</feature>
<dbReference type="InterPro" id="IPR036167">
    <property type="entry name" value="tRNA_intron_Endo_cat-like_sf"/>
</dbReference>
<feature type="active site" evidence="5">
    <location>
        <position position="317"/>
    </location>
</feature>
<organism evidence="8 9">
    <name type="scientific">Phellinidium pouzarii</name>
    <dbReference type="NCBI Taxonomy" id="167371"/>
    <lineage>
        <taxon>Eukaryota</taxon>
        <taxon>Fungi</taxon>
        <taxon>Dikarya</taxon>
        <taxon>Basidiomycota</taxon>
        <taxon>Agaricomycotina</taxon>
        <taxon>Agaricomycetes</taxon>
        <taxon>Hymenochaetales</taxon>
        <taxon>Hymenochaetaceae</taxon>
        <taxon>Phellinidium</taxon>
    </lineage>
</organism>
<dbReference type="GO" id="GO:0005737">
    <property type="term" value="C:cytoplasm"/>
    <property type="evidence" value="ECO:0007669"/>
    <property type="project" value="TreeGrafter"/>
</dbReference>
<comment type="similarity">
    <text evidence="1 4">Belongs to the tRNA-intron endonuclease family.</text>
</comment>
<evidence type="ECO:0000256" key="5">
    <source>
        <dbReference type="PIRSR" id="PIRSR011789-1"/>
    </source>
</evidence>
<feature type="active site" evidence="5">
    <location>
        <position position="364"/>
    </location>
</feature>
<dbReference type="PANTHER" id="PTHR21227:SF0">
    <property type="entry name" value="TRNA-SPLICING ENDONUCLEASE SUBUNIT SEN2"/>
    <property type="match status" value="1"/>
</dbReference>
<dbReference type="GO" id="GO:0000213">
    <property type="term" value="F:tRNA-intron lyase activity"/>
    <property type="evidence" value="ECO:0007669"/>
    <property type="project" value="UniProtKB-UniRule"/>
</dbReference>
<dbReference type="GO" id="GO:0003676">
    <property type="term" value="F:nucleic acid binding"/>
    <property type="evidence" value="ECO:0007669"/>
    <property type="project" value="InterPro"/>
</dbReference>
<dbReference type="InterPro" id="IPR006677">
    <property type="entry name" value="tRNA_intron_Endonuc_cat-like"/>
</dbReference>
<comment type="caution">
    <text evidence="8">The sequence shown here is derived from an EMBL/GenBank/DDBJ whole genome shotgun (WGS) entry which is preliminary data.</text>
</comment>
<dbReference type="FunFam" id="3.40.1350.10:FF:000007">
    <property type="entry name" value="tRNA-splicing endonuclease subunit Sen2"/>
    <property type="match status" value="1"/>
</dbReference>
<keyword evidence="9" id="KW-1185">Reference proteome</keyword>
<comment type="function">
    <text evidence="4">Constitutes one of the two catalytic subunit of the tRNA-splicing endonuclease complex, a complex responsible for identification and cleavage of the splice sites in pre-tRNA. It cleaves pre-tRNA at the 5'- and 3'-splice sites to release the intron. The products are an intron and two tRNA half-molecules bearing 2',3'-cyclic phosphate and 5'-OH termini. There are no conserved sequences at the splice sites, but the intron is invariably located at the same site in the gene, placing the splice sites an invariant distance from the constant structural features of the tRNA body.</text>
</comment>
<dbReference type="Proteomes" id="UP000308199">
    <property type="component" value="Unassembled WGS sequence"/>
</dbReference>
<dbReference type="PIRSF" id="PIRSF011789">
    <property type="entry name" value="tRNA_splic_SEN2"/>
    <property type="match status" value="1"/>
</dbReference>